<sequence>MRLLVLLLLVITLYNCNLPERQCKDYKTGSFYFEYSHNGETKRGYIERTETLQIERYDTKIDSSEVRWVNDCEVIFKTINPKRMVDKKDIHLKIITTTDSSYSFEYSYVGKSKKQKGTAVVSTSPAPITIENKSNLFRITENTLVHDSDSLSSLEINDGKITMLYKGRSLGKDDRYDYKITSQKNTLTHKPNYFLELTNETDTLKYEILENSKTNLSLMYLPTGKIHHYSTKN</sequence>
<dbReference type="EMBL" id="CP113088">
    <property type="protein sequence ID" value="WAC02368.1"/>
    <property type="molecule type" value="Genomic_DNA"/>
</dbReference>
<dbReference type="AlphaFoldDB" id="A0A9E8MVJ9"/>
<reference evidence="1" key="1">
    <citation type="submission" date="2022-11" db="EMBL/GenBank/DDBJ databases">
        <title>Lacinutrix neustonica HL-RS19T sp. nov., isolated from the surface microlayer sample of brackish Lake Shihwa.</title>
        <authorList>
            <person name="Choi J.Y."/>
            <person name="Hwang C.Y."/>
        </authorList>
    </citation>
    <scope>NUCLEOTIDE SEQUENCE</scope>
    <source>
        <strain evidence="1">HL-RS19</strain>
    </source>
</reference>
<protein>
    <recommendedName>
        <fullName evidence="3">DNA topoisomerase IV</fullName>
    </recommendedName>
</protein>
<gene>
    <name evidence="1" type="ORF">N7U66_01130</name>
</gene>
<name>A0A9E8MVJ9_9FLAO</name>
<accession>A0A9E8MVJ9</accession>
<dbReference type="KEGG" id="lnu:N7U66_01130"/>
<evidence type="ECO:0000313" key="1">
    <source>
        <dbReference type="EMBL" id="WAC02368.1"/>
    </source>
</evidence>
<proteinExistence type="predicted"/>
<keyword evidence="2" id="KW-1185">Reference proteome</keyword>
<evidence type="ECO:0008006" key="3">
    <source>
        <dbReference type="Google" id="ProtNLM"/>
    </source>
</evidence>
<organism evidence="1 2">
    <name type="scientific">Lacinutrix neustonica</name>
    <dbReference type="NCBI Taxonomy" id="2980107"/>
    <lineage>
        <taxon>Bacteria</taxon>
        <taxon>Pseudomonadati</taxon>
        <taxon>Bacteroidota</taxon>
        <taxon>Flavobacteriia</taxon>
        <taxon>Flavobacteriales</taxon>
        <taxon>Flavobacteriaceae</taxon>
        <taxon>Lacinutrix</taxon>
    </lineage>
</organism>
<dbReference type="Proteomes" id="UP001164705">
    <property type="component" value="Chromosome"/>
</dbReference>
<evidence type="ECO:0000313" key="2">
    <source>
        <dbReference type="Proteomes" id="UP001164705"/>
    </source>
</evidence>
<dbReference type="RefSeq" id="WP_267676965.1">
    <property type="nucleotide sequence ID" value="NZ_CP113088.1"/>
</dbReference>